<reference evidence="2 3" key="1">
    <citation type="submission" date="2014-06" db="EMBL/GenBank/DDBJ databases">
        <title>Evolutionary Origins and Diversification of the Mycorrhizal Mutualists.</title>
        <authorList>
            <consortium name="DOE Joint Genome Institute"/>
            <consortium name="Mycorrhizal Genomics Consortium"/>
            <person name="Kohler A."/>
            <person name="Kuo A."/>
            <person name="Nagy L.G."/>
            <person name="Floudas D."/>
            <person name="Copeland A."/>
            <person name="Barry K.W."/>
            <person name="Cichocki N."/>
            <person name="Veneault-Fourrey C."/>
            <person name="LaButti K."/>
            <person name="Lindquist E.A."/>
            <person name="Lipzen A."/>
            <person name="Lundell T."/>
            <person name="Morin E."/>
            <person name="Murat C."/>
            <person name="Riley R."/>
            <person name="Ohm R."/>
            <person name="Sun H."/>
            <person name="Tunlid A."/>
            <person name="Henrissat B."/>
            <person name="Grigoriev I.V."/>
            <person name="Hibbett D.S."/>
            <person name="Martin F."/>
        </authorList>
    </citation>
    <scope>NUCLEOTIDE SEQUENCE [LARGE SCALE GENOMIC DNA]</scope>
    <source>
        <strain evidence="2 3">FD-325 SS-3</strain>
    </source>
</reference>
<protein>
    <submittedName>
        <fullName evidence="2">Uncharacterized protein</fullName>
    </submittedName>
</protein>
<dbReference type="HOGENOM" id="CLU_1005169_0_0_1"/>
<dbReference type="AlphaFoldDB" id="A0A0C9T5Z8"/>
<evidence type="ECO:0000313" key="2">
    <source>
        <dbReference type="EMBL" id="KII83548.1"/>
    </source>
</evidence>
<proteinExistence type="predicted"/>
<evidence type="ECO:0000256" key="1">
    <source>
        <dbReference type="SAM" id="MobiDB-lite"/>
    </source>
</evidence>
<organism evidence="2 3">
    <name type="scientific">Plicaturopsis crispa FD-325 SS-3</name>
    <dbReference type="NCBI Taxonomy" id="944288"/>
    <lineage>
        <taxon>Eukaryota</taxon>
        <taxon>Fungi</taxon>
        <taxon>Dikarya</taxon>
        <taxon>Basidiomycota</taxon>
        <taxon>Agaricomycotina</taxon>
        <taxon>Agaricomycetes</taxon>
        <taxon>Agaricomycetidae</taxon>
        <taxon>Amylocorticiales</taxon>
        <taxon>Amylocorticiaceae</taxon>
        <taxon>Plicatura</taxon>
        <taxon>Plicaturopsis crispa</taxon>
    </lineage>
</organism>
<name>A0A0C9T5Z8_PLICR</name>
<dbReference type="Proteomes" id="UP000053263">
    <property type="component" value="Unassembled WGS sequence"/>
</dbReference>
<accession>A0A0C9T5Z8</accession>
<evidence type="ECO:0000313" key="3">
    <source>
        <dbReference type="Proteomes" id="UP000053263"/>
    </source>
</evidence>
<dbReference type="EMBL" id="KN832576">
    <property type="protein sequence ID" value="KII83548.1"/>
    <property type="molecule type" value="Genomic_DNA"/>
</dbReference>
<sequence length="277" mass="31375">MPPAKSRTIRKAKKRSAAQRASLERTRNNYSTLEDKENDIHSPLPKNAHASRLKTARESLLISEEELRRTTALLEESQLNHRIQQTTLDAANASLSLAQDDISRMENTISITKAVSNTNYERLRNERRRSARATATKSALFVELAALRDLHRIESHKDNARTQLVQASESVQHQINRSSRLLLASDEEAAKCREQLKSCRAKIRKLQMRDQRADARLEKAIGKVQLRAEKKSTHWKLKHKGVYTARARALSRVLLKYTDAAANTPGQLYATLPKALG</sequence>
<feature type="region of interest" description="Disordered" evidence="1">
    <location>
        <begin position="1"/>
        <end position="29"/>
    </location>
</feature>
<gene>
    <name evidence="2" type="ORF">PLICRDRAFT_180321</name>
</gene>
<feature type="compositionally biased region" description="Basic residues" evidence="1">
    <location>
        <begin position="7"/>
        <end position="17"/>
    </location>
</feature>
<keyword evidence="3" id="KW-1185">Reference proteome</keyword>